<protein>
    <recommendedName>
        <fullName evidence="2">Transcobalamin-like C-terminal domain-containing protein</fullName>
    </recommendedName>
</protein>
<name>A0A2H0VBX9_9BACT</name>
<evidence type="ECO:0000259" key="2">
    <source>
        <dbReference type="Pfam" id="PF14478"/>
    </source>
</evidence>
<dbReference type="InterPro" id="IPR027954">
    <property type="entry name" value="Transcobalamin-like_C"/>
</dbReference>
<evidence type="ECO:0000313" key="4">
    <source>
        <dbReference type="Proteomes" id="UP000230922"/>
    </source>
</evidence>
<gene>
    <name evidence="3" type="ORF">COT92_00140</name>
</gene>
<evidence type="ECO:0000313" key="3">
    <source>
        <dbReference type="EMBL" id="PIR96618.1"/>
    </source>
</evidence>
<dbReference type="AlphaFoldDB" id="A0A2H0VBX9"/>
<organism evidence="3 4">
    <name type="scientific">Candidatus Doudnabacteria bacterium CG10_big_fil_rev_8_21_14_0_10_42_18</name>
    <dbReference type="NCBI Taxonomy" id="1974552"/>
    <lineage>
        <taxon>Bacteria</taxon>
        <taxon>Candidatus Doudnaibacteriota</taxon>
    </lineage>
</organism>
<proteinExistence type="predicted"/>
<dbReference type="Proteomes" id="UP000230922">
    <property type="component" value="Unassembled WGS sequence"/>
</dbReference>
<accession>A0A2H0VBX9</accession>
<feature type="domain" description="Transcobalamin-like C-terminal" evidence="2">
    <location>
        <begin position="64"/>
        <end position="133"/>
    </location>
</feature>
<feature type="signal peptide" evidence="1">
    <location>
        <begin position="1"/>
        <end position="22"/>
    </location>
</feature>
<feature type="chain" id="PRO_5013547196" description="Transcobalamin-like C-terminal domain-containing protein" evidence="1">
    <location>
        <begin position="23"/>
        <end position="135"/>
    </location>
</feature>
<comment type="caution">
    <text evidence="3">The sequence shown here is derived from an EMBL/GenBank/DDBJ whole genome shotgun (WGS) entry which is preliminary data.</text>
</comment>
<dbReference type="Pfam" id="PF14478">
    <property type="entry name" value="DUF4430"/>
    <property type="match status" value="1"/>
</dbReference>
<evidence type="ECO:0000256" key="1">
    <source>
        <dbReference type="SAM" id="SignalP"/>
    </source>
</evidence>
<sequence length="135" mass="15158">MKKFFKLILLSFVLVLAAAGCAQKQASDEVSQIFKNERQAIQIVHKVEGDMGDQLFNFYPEENKSALDLLKSGHQVETKSFSGVGEYVESINGKKADGTSEFWALYVNGQQAQVGASSYYPKNEDKIEWKLEKVE</sequence>
<dbReference type="PROSITE" id="PS51257">
    <property type="entry name" value="PROKAR_LIPOPROTEIN"/>
    <property type="match status" value="1"/>
</dbReference>
<dbReference type="Gene3D" id="2.170.130.30">
    <property type="match status" value="1"/>
</dbReference>
<reference evidence="4" key="1">
    <citation type="submission" date="2017-09" db="EMBL/GenBank/DDBJ databases">
        <title>Depth-based differentiation of microbial function through sediment-hosted aquifers and enrichment of novel symbionts in the deep terrestrial subsurface.</title>
        <authorList>
            <person name="Probst A.J."/>
            <person name="Ladd B."/>
            <person name="Jarett J.K."/>
            <person name="Geller-Mcgrath D.E."/>
            <person name="Sieber C.M.K."/>
            <person name="Emerson J.B."/>
            <person name="Anantharaman K."/>
            <person name="Thomas B.C."/>
            <person name="Malmstrom R."/>
            <person name="Stieglmeier M."/>
            <person name="Klingl A."/>
            <person name="Woyke T."/>
            <person name="Ryan C.M."/>
            <person name="Banfield J.F."/>
        </authorList>
    </citation>
    <scope>NUCLEOTIDE SEQUENCE [LARGE SCALE GENOMIC DNA]</scope>
</reference>
<dbReference type="EMBL" id="PFAK01000002">
    <property type="protein sequence ID" value="PIR96618.1"/>
    <property type="molecule type" value="Genomic_DNA"/>
</dbReference>
<keyword evidence="1" id="KW-0732">Signal</keyword>